<evidence type="ECO:0000313" key="7">
    <source>
        <dbReference type="EMBL" id="MCQ6957759.1"/>
    </source>
</evidence>
<dbReference type="InterPro" id="IPR013324">
    <property type="entry name" value="RNA_pol_sigma_r3/r4-like"/>
</dbReference>
<dbReference type="InterPro" id="IPR007627">
    <property type="entry name" value="RNA_pol_sigma70_r2"/>
</dbReference>
<dbReference type="Proteomes" id="UP001204376">
    <property type="component" value="Unassembled WGS sequence"/>
</dbReference>
<evidence type="ECO:0000256" key="2">
    <source>
        <dbReference type="ARBA" id="ARBA00023015"/>
    </source>
</evidence>
<protein>
    <submittedName>
        <fullName evidence="7">Sigma-70 family RNA polymerase sigma factor</fullName>
    </submittedName>
</protein>
<dbReference type="Pfam" id="PF04542">
    <property type="entry name" value="Sigma70_r2"/>
    <property type="match status" value="1"/>
</dbReference>
<evidence type="ECO:0000313" key="8">
    <source>
        <dbReference type="Proteomes" id="UP001204376"/>
    </source>
</evidence>
<dbReference type="SUPFAM" id="SSF88946">
    <property type="entry name" value="Sigma2 domain of RNA polymerase sigma factors"/>
    <property type="match status" value="1"/>
</dbReference>
<dbReference type="PANTHER" id="PTHR43133:SF46">
    <property type="entry name" value="RNA POLYMERASE SIGMA-70 FACTOR ECF SUBFAMILY"/>
    <property type="match status" value="1"/>
</dbReference>
<keyword evidence="3" id="KW-0731">Sigma factor</keyword>
<sequence>MTGHEDERALILRIIEGERTAFTVLYSRYINSVYRYIYLFTKSKETSEDIVQNVFIKIWERRASLKNINCFKAYLYQCAKNLMLDEIRRNQTREKIFLKIKDDTEETVEGLESNIIYGEYYQIAQDAINLLPEKRKLIVEMRTKEDLSLDEIAERLDISKFVVKKQLYMGLHFVKAYLQKHAELTLFLGLFISLFEL</sequence>
<dbReference type="RefSeq" id="WP_256537952.1">
    <property type="nucleotide sequence ID" value="NZ_JANHOH010000001.1"/>
</dbReference>
<dbReference type="Gene3D" id="1.10.10.10">
    <property type="entry name" value="Winged helix-like DNA-binding domain superfamily/Winged helix DNA-binding domain"/>
    <property type="match status" value="1"/>
</dbReference>
<reference evidence="7 8" key="1">
    <citation type="submission" date="2022-07" db="EMBL/GenBank/DDBJ databases">
        <title>Mucilaginibacter sp. JC4.</title>
        <authorList>
            <person name="Le V."/>
            <person name="Ko S.-R."/>
            <person name="Ahn C.-Y."/>
            <person name="Oh H.-M."/>
        </authorList>
    </citation>
    <scope>NUCLEOTIDE SEQUENCE [LARGE SCALE GENOMIC DNA]</scope>
    <source>
        <strain evidence="7 8">JC4</strain>
    </source>
</reference>
<dbReference type="InterPro" id="IPR039425">
    <property type="entry name" value="RNA_pol_sigma-70-like"/>
</dbReference>
<evidence type="ECO:0000256" key="3">
    <source>
        <dbReference type="ARBA" id="ARBA00023082"/>
    </source>
</evidence>
<comment type="caution">
    <text evidence="7">The sequence shown here is derived from an EMBL/GenBank/DDBJ whole genome shotgun (WGS) entry which is preliminary data.</text>
</comment>
<proteinExistence type="inferred from homology"/>
<dbReference type="Pfam" id="PF08281">
    <property type="entry name" value="Sigma70_r4_2"/>
    <property type="match status" value="1"/>
</dbReference>
<evidence type="ECO:0000256" key="4">
    <source>
        <dbReference type="ARBA" id="ARBA00023163"/>
    </source>
</evidence>
<keyword evidence="2" id="KW-0805">Transcription regulation</keyword>
<feature type="domain" description="RNA polymerase sigma-70 region 2" evidence="5">
    <location>
        <begin position="25"/>
        <end position="91"/>
    </location>
</feature>
<evidence type="ECO:0000256" key="1">
    <source>
        <dbReference type="ARBA" id="ARBA00010641"/>
    </source>
</evidence>
<evidence type="ECO:0000259" key="6">
    <source>
        <dbReference type="Pfam" id="PF08281"/>
    </source>
</evidence>
<dbReference type="EMBL" id="JANHOH010000001">
    <property type="protein sequence ID" value="MCQ6957759.1"/>
    <property type="molecule type" value="Genomic_DNA"/>
</dbReference>
<dbReference type="Gene3D" id="1.10.1740.10">
    <property type="match status" value="1"/>
</dbReference>
<comment type="similarity">
    <text evidence="1">Belongs to the sigma-70 factor family. ECF subfamily.</text>
</comment>
<accession>A0ABT1SZI6</accession>
<dbReference type="NCBIfam" id="TIGR02937">
    <property type="entry name" value="sigma70-ECF"/>
    <property type="match status" value="1"/>
</dbReference>
<evidence type="ECO:0000259" key="5">
    <source>
        <dbReference type="Pfam" id="PF04542"/>
    </source>
</evidence>
<keyword evidence="4" id="KW-0804">Transcription</keyword>
<dbReference type="InterPro" id="IPR036388">
    <property type="entry name" value="WH-like_DNA-bd_sf"/>
</dbReference>
<feature type="domain" description="RNA polymerase sigma factor 70 region 4 type 2" evidence="6">
    <location>
        <begin position="123"/>
        <end position="170"/>
    </location>
</feature>
<dbReference type="InterPro" id="IPR013325">
    <property type="entry name" value="RNA_pol_sigma_r2"/>
</dbReference>
<gene>
    <name evidence="7" type="ORF">NPE20_07320</name>
</gene>
<dbReference type="PANTHER" id="PTHR43133">
    <property type="entry name" value="RNA POLYMERASE ECF-TYPE SIGMA FACTO"/>
    <property type="match status" value="1"/>
</dbReference>
<dbReference type="SUPFAM" id="SSF88659">
    <property type="entry name" value="Sigma3 and sigma4 domains of RNA polymerase sigma factors"/>
    <property type="match status" value="1"/>
</dbReference>
<dbReference type="InterPro" id="IPR014284">
    <property type="entry name" value="RNA_pol_sigma-70_dom"/>
</dbReference>
<keyword evidence="8" id="KW-1185">Reference proteome</keyword>
<dbReference type="InterPro" id="IPR013249">
    <property type="entry name" value="RNA_pol_sigma70_r4_t2"/>
</dbReference>
<organism evidence="7 8">
    <name type="scientific">Mucilaginibacter aquariorum</name>
    <dbReference type="NCBI Taxonomy" id="2967225"/>
    <lineage>
        <taxon>Bacteria</taxon>
        <taxon>Pseudomonadati</taxon>
        <taxon>Bacteroidota</taxon>
        <taxon>Sphingobacteriia</taxon>
        <taxon>Sphingobacteriales</taxon>
        <taxon>Sphingobacteriaceae</taxon>
        <taxon>Mucilaginibacter</taxon>
    </lineage>
</organism>
<name>A0ABT1SZI6_9SPHI</name>